<comment type="caution">
    <text evidence="1">The sequence shown here is derived from an EMBL/GenBank/DDBJ whole genome shotgun (WGS) entry which is preliminary data.</text>
</comment>
<gene>
    <name evidence="1" type="ORF">LCGC14_2880550</name>
</gene>
<dbReference type="EMBL" id="LAZR01056168">
    <property type="protein sequence ID" value="KKK74758.1"/>
    <property type="molecule type" value="Genomic_DNA"/>
</dbReference>
<dbReference type="InterPro" id="IPR027417">
    <property type="entry name" value="P-loop_NTPase"/>
</dbReference>
<name>A0A0F8Y0G1_9ZZZZ</name>
<reference evidence="1" key="1">
    <citation type="journal article" date="2015" name="Nature">
        <title>Complex archaea that bridge the gap between prokaryotes and eukaryotes.</title>
        <authorList>
            <person name="Spang A."/>
            <person name="Saw J.H."/>
            <person name="Jorgensen S.L."/>
            <person name="Zaremba-Niedzwiedzka K."/>
            <person name="Martijn J."/>
            <person name="Lind A.E."/>
            <person name="van Eijk R."/>
            <person name="Schleper C."/>
            <person name="Guy L."/>
            <person name="Ettema T.J."/>
        </authorList>
    </citation>
    <scope>NUCLEOTIDE SEQUENCE</scope>
</reference>
<sequence>DMLSKDRGMQQAYLELCWADIRVMFNSAFWVYDTQDEGGKRHKPFILWPHQKTVVKDIHNSIINQTDLAIDKSRKEGATEIICKTFAGHFILDPESNFLVGSRKAEFVDKGVEIVNGKLRGLHKTLMHKVCYALVNLPAWMRPAILKTFMLLQNLENDSTISGEATNENFGAGDRQNAILIDEYGRMDHAMAVNIIDSVHDTSDCVIVNSTHFWGPQHPYNQLLTQRYGKIKVAKLPWWDNPTKNKGLYLSPDYNVVAIEDIDYYREICPSVFNGISAKEPVVVSKLDKDKLGDICFVGDGGDVKRRPQDKSGG</sequence>
<dbReference type="AlphaFoldDB" id="A0A0F8Y0G1"/>
<dbReference type="Gene3D" id="3.40.50.300">
    <property type="entry name" value="P-loop containing nucleotide triphosphate hydrolases"/>
    <property type="match status" value="1"/>
</dbReference>
<evidence type="ECO:0008006" key="2">
    <source>
        <dbReference type="Google" id="ProtNLM"/>
    </source>
</evidence>
<feature type="non-terminal residue" evidence="1">
    <location>
        <position position="1"/>
    </location>
</feature>
<proteinExistence type="predicted"/>
<organism evidence="1">
    <name type="scientific">marine sediment metagenome</name>
    <dbReference type="NCBI Taxonomy" id="412755"/>
    <lineage>
        <taxon>unclassified sequences</taxon>
        <taxon>metagenomes</taxon>
        <taxon>ecological metagenomes</taxon>
    </lineage>
</organism>
<accession>A0A0F8Y0G1</accession>
<protein>
    <recommendedName>
        <fullName evidence="2">Terminase large subunit gp17-like C-terminal domain-containing protein</fullName>
    </recommendedName>
</protein>
<evidence type="ECO:0000313" key="1">
    <source>
        <dbReference type="EMBL" id="KKK74758.1"/>
    </source>
</evidence>